<organism evidence="1 2">
    <name type="scientific">Antrodiella citrinella</name>
    <dbReference type="NCBI Taxonomy" id="2447956"/>
    <lineage>
        <taxon>Eukaryota</taxon>
        <taxon>Fungi</taxon>
        <taxon>Dikarya</taxon>
        <taxon>Basidiomycota</taxon>
        <taxon>Agaricomycotina</taxon>
        <taxon>Agaricomycetes</taxon>
        <taxon>Polyporales</taxon>
        <taxon>Steccherinaceae</taxon>
        <taxon>Antrodiella</taxon>
    </lineage>
</organism>
<comment type="caution">
    <text evidence="1">The sequence shown here is derived from an EMBL/GenBank/DDBJ whole genome shotgun (WGS) entry which is preliminary data.</text>
</comment>
<dbReference type="AlphaFoldDB" id="A0A4S4LQT9"/>
<dbReference type="OrthoDB" id="3258419at2759"/>
<evidence type="ECO:0000313" key="1">
    <source>
        <dbReference type="EMBL" id="THH14689.1"/>
    </source>
</evidence>
<accession>A0A4S4LQT9</accession>
<keyword evidence="2" id="KW-1185">Reference proteome</keyword>
<reference evidence="1 2" key="1">
    <citation type="submission" date="2019-02" db="EMBL/GenBank/DDBJ databases">
        <title>Genome sequencing of the rare red list fungi Antrodiella citrinella (Flaviporus citrinellus).</title>
        <authorList>
            <person name="Buettner E."/>
            <person name="Kellner H."/>
        </authorList>
    </citation>
    <scope>NUCLEOTIDE SEQUENCE [LARGE SCALE GENOMIC DNA]</scope>
    <source>
        <strain evidence="1 2">DSM 108506</strain>
    </source>
</reference>
<proteinExistence type="predicted"/>
<gene>
    <name evidence="1" type="ORF">EUX98_g9579</name>
</gene>
<dbReference type="EMBL" id="SGPM01000904">
    <property type="protein sequence ID" value="THH14689.1"/>
    <property type="molecule type" value="Genomic_DNA"/>
</dbReference>
<evidence type="ECO:0008006" key="3">
    <source>
        <dbReference type="Google" id="ProtNLM"/>
    </source>
</evidence>
<name>A0A4S4LQT9_9APHY</name>
<protein>
    <recommendedName>
        <fullName evidence="3">Ubiquitin-like protease family profile domain-containing protein</fullName>
    </recommendedName>
</protein>
<evidence type="ECO:0000313" key="2">
    <source>
        <dbReference type="Proteomes" id="UP000308730"/>
    </source>
</evidence>
<sequence>MASQAHDDLELIFIPEDWIGQQKPFPSPESTVPNYIHDARKNVLAIPLALAECLLPPDNLPVSELLKLPLPPSSSALLFTDITEWFSKDPPFLAPPTDLCRILKGRPVPPLGFLETLKAGFGQAWFDGSQSIVDPRFNGSTSLERLPLWVLQFWLDIGHVRESKGEWRTGLMWLTNLLGCPHIANVDDAVQWAATSADQGVPFSGELIHAIQTFKMIGWNIRIQGAGPMQIEHLQSPRLAQLLGDNWIGALAMEAVLGGLLGRLERSPSHAKSVMIGTVGLFDAITLSAKQDYGKNTNLPKLMSEYETRIKSSAAIAQMLMPVFVNGNHWIACKIDFKSSTIAYGKHKSLSSLSLNGFGSLTSWVR</sequence>
<dbReference type="Proteomes" id="UP000308730">
    <property type="component" value="Unassembled WGS sequence"/>
</dbReference>